<dbReference type="Proteomes" id="UP000059680">
    <property type="component" value="Chromosome 6"/>
</dbReference>
<feature type="compositionally biased region" description="Basic and acidic residues" evidence="1">
    <location>
        <begin position="28"/>
        <end position="48"/>
    </location>
</feature>
<organism evidence="2 3">
    <name type="scientific">Oryza sativa subsp. japonica</name>
    <name type="common">Rice</name>
    <dbReference type="NCBI Taxonomy" id="39947"/>
    <lineage>
        <taxon>Eukaryota</taxon>
        <taxon>Viridiplantae</taxon>
        <taxon>Streptophyta</taxon>
        <taxon>Embryophyta</taxon>
        <taxon>Tracheophyta</taxon>
        <taxon>Spermatophyta</taxon>
        <taxon>Magnoliopsida</taxon>
        <taxon>Liliopsida</taxon>
        <taxon>Poales</taxon>
        <taxon>Poaceae</taxon>
        <taxon>BOP clade</taxon>
        <taxon>Oryzoideae</taxon>
        <taxon>Oryzeae</taxon>
        <taxon>Oryzinae</taxon>
        <taxon>Oryza</taxon>
        <taxon>Oryza sativa</taxon>
    </lineage>
</organism>
<dbReference type="InParanoid" id="A0A0P0WVI9"/>
<proteinExistence type="predicted"/>
<evidence type="ECO:0000256" key="1">
    <source>
        <dbReference type="SAM" id="MobiDB-lite"/>
    </source>
</evidence>
<dbReference type="EMBL" id="AP014962">
    <property type="protein sequence ID" value="BAS97373.1"/>
    <property type="molecule type" value="Genomic_DNA"/>
</dbReference>
<dbReference type="PaxDb" id="39947-A0A0P0WVI9"/>
<reference evidence="2 3" key="3">
    <citation type="journal article" date="2013" name="Rice">
        <title>Improvement of the Oryza sativa Nipponbare reference genome using next generation sequence and optical map data.</title>
        <authorList>
            <person name="Kawahara Y."/>
            <person name="de la Bastide M."/>
            <person name="Hamilton J.P."/>
            <person name="Kanamori H."/>
            <person name="McCombie W.R."/>
            <person name="Ouyang S."/>
            <person name="Schwartz D.C."/>
            <person name="Tanaka T."/>
            <person name="Wu J."/>
            <person name="Zhou S."/>
            <person name="Childs K.L."/>
            <person name="Davidson R.M."/>
            <person name="Lin H."/>
            <person name="Quesada-Ocampo L."/>
            <person name="Vaillancourt B."/>
            <person name="Sakai H."/>
            <person name="Lee S.S."/>
            <person name="Kim J."/>
            <person name="Numa H."/>
            <person name="Itoh T."/>
            <person name="Buell C.R."/>
            <person name="Matsumoto T."/>
        </authorList>
    </citation>
    <scope>NUCLEOTIDE SEQUENCE [LARGE SCALE GENOMIC DNA]</scope>
    <source>
        <strain evidence="3">cv. Nipponbare</strain>
    </source>
</reference>
<dbReference type="AlphaFoldDB" id="A0A0P0WVI9"/>
<accession>A0A0P0WVI9</accession>
<sequence>MLYLHGGHVGELAGGSFEREDGCDDEPAAEREADGELLRHDHHDGEEERERDEDEEDAGGEEESEVHERLPRREAARRA</sequence>
<feature type="non-terminal residue" evidence="2">
    <location>
        <position position="79"/>
    </location>
</feature>
<gene>
    <name evidence="2" type="ordered locus">Os06g0300333</name>
    <name evidence="2" type="ORF">OSNPB_060300333</name>
</gene>
<name>A0A0P0WVI9_ORYSJ</name>
<evidence type="ECO:0000313" key="2">
    <source>
        <dbReference type="EMBL" id="BAS97373.1"/>
    </source>
</evidence>
<reference evidence="3" key="1">
    <citation type="journal article" date="2005" name="Nature">
        <title>The map-based sequence of the rice genome.</title>
        <authorList>
            <consortium name="International rice genome sequencing project (IRGSP)"/>
            <person name="Matsumoto T."/>
            <person name="Wu J."/>
            <person name="Kanamori H."/>
            <person name="Katayose Y."/>
            <person name="Fujisawa M."/>
            <person name="Namiki N."/>
            <person name="Mizuno H."/>
            <person name="Yamamoto K."/>
            <person name="Antonio B.A."/>
            <person name="Baba T."/>
            <person name="Sakata K."/>
            <person name="Nagamura Y."/>
            <person name="Aoki H."/>
            <person name="Arikawa K."/>
            <person name="Arita K."/>
            <person name="Bito T."/>
            <person name="Chiden Y."/>
            <person name="Fujitsuka N."/>
            <person name="Fukunaka R."/>
            <person name="Hamada M."/>
            <person name="Harada C."/>
            <person name="Hayashi A."/>
            <person name="Hijishita S."/>
            <person name="Honda M."/>
            <person name="Hosokawa S."/>
            <person name="Ichikawa Y."/>
            <person name="Idonuma A."/>
            <person name="Iijima M."/>
            <person name="Ikeda M."/>
            <person name="Ikeno M."/>
            <person name="Ito K."/>
            <person name="Ito S."/>
            <person name="Ito T."/>
            <person name="Ito Y."/>
            <person name="Ito Y."/>
            <person name="Iwabuchi A."/>
            <person name="Kamiya K."/>
            <person name="Karasawa W."/>
            <person name="Kurita K."/>
            <person name="Katagiri S."/>
            <person name="Kikuta A."/>
            <person name="Kobayashi H."/>
            <person name="Kobayashi N."/>
            <person name="Machita K."/>
            <person name="Maehara T."/>
            <person name="Masukawa M."/>
            <person name="Mizubayashi T."/>
            <person name="Mukai Y."/>
            <person name="Nagasaki H."/>
            <person name="Nagata Y."/>
            <person name="Naito S."/>
            <person name="Nakashima M."/>
            <person name="Nakama Y."/>
            <person name="Nakamichi Y."/>
            <person name="Nakamura M."/>
            <person name="Meguro A."/>
            <person name="Negishi M."/>
            <person name="Ohta I."/>
            <person name="Ohta T."/>
            <person name="Okamoto M."/>
            <person name="Ono N."/>
            <person name="Saji S."/>
            <person name="Sakaguchi M."/>
            <person name="Sakai K."/>
            <person name="Shibata M."/>
            <person name="Shimokawa T."/>
            <person name="Song J."/>
            <person name="Takazaki Y."/>
            <person name="Terasawa K."/>
            <person name="Tsugane M."/>
            <person name="Tsuji K."/>
            <person name="Ueda S."/>
            <person name="Waki K."/>
            <person name="Yamagata H."/>
            <person name="Yamamoto M."/>
            <person name="Yamamoto S."/>
            <person name="Yamane H."/>
            <person name="Yoshiki S."/>
            <person name="Yoshihara R."/>
            <person name="Yukawa K."/>
            <person name="Zhong H."/>
            <person name="Yano M."/>
            <person name="Yuan Q."/>
            <person name="Ouyang S."/>
            <person name="Liu J."/>
            <person name="Jones K.M."/>
            <person name="Gansberger K."/>
            <person name="Moffat K."/>
            <person name="Hill J."/>
            <person name="Bera J."/>
            <person name="Fadrosh D."/>
            <person name="Jin S."/>
            <person name="Johri S."/>
            <person name="Kim M."/>
            <person name="Overton L."/>
            <person name="Reardon M."/>
            <person name="Tsitrin T."/>
            <person name="Vuong H."/>
            <person name="Weaver B."/>
            <person name="Ciecko A."/>
            <person name="Tallon L."/>
            <person name="Jackson J."/>
            <person name="Pai G."/>
            <person name="Aken S.V."/>
            <person name="Utterback T."/>
            <person name="Reidmuller S."/>
            <person name="Feldblyum T."/>
            <person name="Hsiao J."/>
            <person name="Zismann V."/>
            <person name="Iobst S."/>
            <person name="de Vazeille A.R."/>
            <person name="Buell C.R."/>
            <person name="Ying K."/>
            <person name="Li Y."/>
            <person name="Lu T."/>
            <person name="Huang Y."/>
            <person name="Zhao Q."/>
            <person name="Feng Q."/>
            <person name="Zhang L."/>
            <person name="Zhu J."/>
            <person name="Weng Q."/>
            <person name="Mu J."/>
            <person name="Lu Y."/>
            <person name="Fan D."/>
            <person name="Liu Y."/>
            <person name="Guan J."/>
            <person name="Zhang Y."/>
            <person name="Yu S."/>
            <person name="Liu X."/>
            <person name="Zhang Y."/>
            <person name="Hong G."/>
            <person name="Han B."/>
            <person name="Choisne N."/>
            <person name="Demange N."/>
            <person name="Orjeda G."/>
            <person name="Samain S."/>
            <person name="Cattolico L."/>
            <person name="Pelletier E."/>
            <person name="Couloux A."/>
            <person name="Segurens B."/>
            <person name="Wincker P."/>
            <person name="D'Hont A."/>
            <person name="Scarpelli C."/>
            <person name="Weissenbach J."/>
            <person name="Salanoubat M."/>
            <person name="Quetier F."/>
            <person name="Yu Y."/>
            <person name="Kim H.R."/>
            <person name="Rambo T."/>
            <person name="Currie J."/>
            <person name="Collura K."/>
            <person name="Luo M."/>
            <person name="Yang T."/>
            <person name="Ammiraju J.S.S."/>
            <person name="Engler F."/>
            <person name="Soderlund C."/>
            <person name="Wing R.A."/>
            <person name="Palmer L.E."/>
            <person name="de la Bastide M."/>
            <person name="Spiegel L."/>
            <person name="Nascimento L."/>
            <person name="Zutavern T."/>
            <person name="O'Shaughnessy A."/>
            <person name="Dike S."/>
            <person name="Dedhia N."/>
            <person name="Preston R."/>
            <person name="Balija V."/>
            <person name="McCombie W.R."/>
            <person name="Chow T."/>
            <person name="Chen H."/>
            <person name="Chung M."/>
            <person name="Chen C."/>
            <person name="Shaw J."/>
            <person name="Wu H."/>
            <person name="Hsiao K."/>
            <person name="Chao Y."/>
            <person name="Chu M."/>
            <person name="Cheng C."/>
            <person name="Hour A."/>
            <person name="Lee P."/>
            <person name="Lin S."/>
            <person name="Lin Y."/>
            <person name="Liou J."/>
            <person name="Liu S."/>
            <person name="Hsing Y."/>
            <person name="Raghuvanshi S."/>
            <person name="Mohanty A."/>
            <person name="Bharti A.K."/>
            <person name="Gaur A."/>
            <person name="Gupta V."/>
            <person name="Kumar D."/>
            <person name="Ravi V."/>
            <person name="Vij S."/>
            <person name="Kapur A."/>
            <person name="Khurana P."/>
            <person name="Khurana P."/>
            <person name="Khurana J.P."/>
            <person name="Tyagi A.K."/>
            <person name="Gaikwad K."/>
            <person name="Singh A."/>
            <person name="Dalal V."/>
            <person name="Srivastava S."/>
            <person name="Dixit A."/>
            <person name="Pal A.K."/>
            <person name="Ghazi I.A."/>
            <person name="Yadav M."/>
            <person name="Pandit A."/>
            <person name="Bhargava A."/>
            <person name="Sureshbabu K."/>
            <person name="Batra K."/>
            <person name="Sharma T.R."/>
            <person name="Mohapatra T."/>
            <person name="Singh N.K."/>
            <person name="Messing J."/>
            <person name="Nelson A.B."/>
            <person name="Fuks G."/>
            <person name="Kavchok S."/>
            <person name="Keizer G."/>
            <person name="Linton E."/>
            <person name="Llaca V."/>
            <person name="Song R."/>
            <person name="Tanyolac B."/>
            <person name="Young S."/>
            <person name="Ho-Il K."/>
            <person name="Hahn J.H."/>
            <person name="Sangsakoo G."/>
            <person name="Vanavichit A."/>
            <person name="de Mattos Luiz.A.T."/>
            <person name="Zimmer P.D."/>
            <person name="Malone G."/>
            <person name="Dellagostin O."/>
            <person name="de Oliveira A.C."/>
            <person name="Bevan M."/>
            <person name="Bancroft I."/>
            <person name="Minx P."/>
            <person name="Cordum H."/>
            <person name="Wilson R."/>
            <person name="Cheng Z."/>
            <person name="Jin W."/>
            <person name="Jiang J."/>
            <person name="Leong S.A."/>
            <person name="Iwama H."/>
            <person name="Gojobori T."/>
            <person name="Itoh T."/>
            <person name="Niimura Y."/>
            <person name="Fujii Y."/>
            <person name="Habara T."/>
            <person name="Sakai H."/>
            <person name="Sato Y."/>
            <person name="Wilson G."/>
            <person name="Kumar K."/>
            <person name="McCouch S."/>
            <person name="Juretic N."/>
            <person name="Hoen D."/>
            <person name="Wright S."/>
            <person name="Bruskiewich R."/>
            <person name="Bureau T."/>
            <person name="Miyao A."/>
            <person name="Hirochika H."/>
            <person name="Nishikawa T."/>
            <person name="Kadowaki K."/>
            <person name="Sugiura M."/>
            <person name="Burr B."/>
            <person name="Sasaki T."/>
        </authorList>
    </citation>
    <scope>NUCLEOTIDE SEQUENCE [LARGE SCALE GENOMIC DNA]</scope>
    <source>
        <strain evidence="3">cv. Nipponbare</strain>
    </source>
</reference>
<evidence type="ECO:0000313" key="3">
    <source>
        <dbReference type="Proteomes" id="UP000059680"/>
    </source>
</evidence>
<reference evidence="2 3" key="2">
    <citation type="journal article" date="2013" name="Plant Cell Physiol.">
        <title>Rice Annotation Project Database (RAP-DB): an integrative and interactive database for rice genomics.</title>
        <authorList>
            <person name="Sakai H."/>
            <person name="Lee S.S."/>
            <person name="Tanaka T."/>
            <person name="Numa H."/>
            <person name="Kim J."/>
            <person name="Kawahara Y."/>
            <person name="Wakimoto H."/>
            <person name="Yang C.C."/>
            <person name="Iwamoto M."/>
            <person name="Abe T."/>
            <person name="Yamada Y."/>
            <person name="Muto A."/>
            <person name="Inokuchi H."/>
            <person name="Ikemura T."/>
            <person name="Matsumoto T."/>
            <person name="Sasaki T."/>
            <person name="Itoh T."/>
        </authorList>
    </citation>
    <scope>NUCLEOTIDE SEQUENCE [LARGE SCALE GENOMIC DNA]</scope>
    <source>
        <strain evidence="3">cv. Nipponbare</strain>
    </source>
</reference>
<feature type="compositionally biased region" description="Basic and acidic residues" evidence="1">
    <location>
        <begin position="66"/>
        <end position="79"/>
    </location>
</feature>
<feature type="compositionally biased region" description="Acidic residues" evidence="1">
    <location>
        <begin position="49"/>
        <end position="65"/>
    </location>
</feature>
<feature type="region of interest" description="Disordered" evidence="1">
    <location>
        <begin position="1"/>
        <end position="79"/>
    </location>
</feature>
<keyword evidence="3" id="KW-1185">Reference proteome</keyword>
<protein>
    <submittedName>
        <fullName evidence="2">Os06g0300333 protein</fullName>
    </submittedName>
</protein>